<keyword evidence="3 7" id="KW-0312">Gluconeogenesis</keyword>
<dbReference type="SUPFAM" id="SSF51351">
    <property type="entry name" value="Triosephosphate isomerase (TIM)"/>
    <property type="match status" value="1"/>
</dbReference>
<evidence type="ECO:0000313" key="10">
    <source>
        <dbReference type="Proteomes" id="UP000324595"/>
    </source>
</evidence>
<comment type="caution">
    <text evidence="9">The sequence shown here is derived from an EMBL/GenBank/DDBJ whole genome shotgun (WGS) entry which is preliminary data.</text>
</comment>
<evidence type="ECO:0000256" key="8">
    <source>
        <dbReference type="RuleBase" id="RU363013"/>
    </source>
</evidence>
<feature type="active site" description="Electrophile" evidence="7">
    <location>
        <position position="97"/>
    </location>
</feature>
<dbReference type="GO" id="GO:0005829">
    <property type="term" value="C:cytosol"/>
    <property type="evidence" value="ECO:0007669"/>
    <property type="project" value="TreeGrafter"/>
</dbReference>
<dbReference type="Pfam" id="PF00121">
    <property type="entry name" value="TIM"/>
    <property type="match status" value="1"/>
</dbReference>
<comment type="function">
    <text evidence="7">Involved in the gluconeogenesis. Catalyzes stereospecifically the conversion of dihydroxyacetone phosphate (DHAP) to D-glyceraldehyde-3-phosphate (G3P).</text>
</comment>
<sequence>MRNFLIAGNWKMNCGPAETRELLKGIKEQQGAMPDGVDGLVCPPAISLTAAADELQDITGIALGAQNVFYEDNGSFTGEVSTTMLNEVGCAYVILGHSERRQYFGESDTTVNAKVLKALDGGLRPVICVGESLKQRKADKQELNVRKQVQAALVDVEDGGATNLVIAYEPIWAIGTGESATPEQAQEMHEMIRSVLADLFDEDAADQVQIVYGGSMKPHNAEELLKQSDVDGGLIGGASLKADSFTDIIQIAETLYK</sequence>
<proteinExistence type="inferred from homology"/>
<dbReference type="InterPro" id="IPR000652">
    <property type="entry name" value="Triosephosphate_isomerase"/>
</dbReference>
<dbReference type="UniPathway" id="UPA00109">
    <property type="reaction ID" value="UER00189"/>
</dbReference>
<dbReference type="UniPathway" id="UPA00138"/>
<gene>
    <name evidence="7" type="primary">tpiA</name>
    <name evidence="9" type="ORF">LX73_0593</name>
</gene>
<dbReference type="AlphaFoldDB" id="A0A5D3YMB8"/>
<comment type="pathway">
    <text evidence="1 7 8">Carbohydrate degradation; glycolysis; D-glyceraldehyde 3-phosphate from glycerone phosphate: step 1/1.</text>
</comment>
<feature type="binding site" evidence="7">
    <location>
        <begin position="9"/>
        <end position="11"/>
    </location>
    <ligand>
        <name>substrate</name>
    </ligand>
</feature>
<dbReference type="InterPro" id="IPR013785">
    <property type="entry name" value="Aldolase_TIM"/>
</dbReference>
<dbReference type="Gene3D" id="3.20.20.70">
    <property type="entry name" value="Aldolase class I"/>
    <property type="match status" value="1"/>
</dbReference>
<dbReference type="FunFam" id="3.20.20.70:FF:000016">
    <property type="entry name" value="Triosephosphate isomerase"/>
    <property type="match status" value="1"/>
</dbReference>
<keyword evidence="4 7" id="KW-0963">Cytoplasm</keyword>
<feature type="binding site" evidence="7">
    <location>
        <position position="175"/>
    </location>
    <ligand>
        <name>substrate</name>
    </ligand>
</feature>
<evidence type="ECO:0000256" key="6">
    <source>
        <dbReference type="ARBA" id="ARBA00023235"/>
    </source>
</evidence>
<dbReference type="NCBIfam" id="TIGR00419">
    <property type="entry name" value="tim"/>
    <property type="match status" value="1"/>
</dbReference>
<dbReference type="EC" id="5.3.1.1" evidence="7 8"/>
<evidence type="ECO:0000256" key="4">
    <source>
        <dbReference type="ARBA" id="ARBA00022490"/>
    </source>
</evidence>
<dbReference type="GO" id="GO:0019563">
    <property type="term" value="P:glycerol catabolic process"/>
    <property type="evidence" value="ECO:0007669"/>
    <property type="project" value="TreeGrafter"/>
</dbReference>
<comment type="pathway">
    <text evidence="7 8">Carbohydrate biosynthesis; gluconeogenesis.</text>
</comment>
<comment type="subcellular location">
    <subcellularLocation>
        <location evidence="7 8">Cytoplasm</location>
    </subcellularLocation>
</comment>
<comment type="catalytic activity">
    <reaction evidence="7 8">
        <text>D-glyceraldehyde 3-phosphate = dihydroxyacetone phosphate</text>
        <dbReference type="Rhea" id="RHEA:18585"/>
        <dbReference type="ChEBI" id="CHEBI:57642"/>
        <dbReference type="ChEBI" id="CHEBI:59776"/>
        <dbReference type="EC" id="5.3.1.1"/>
    </reaction>
</comment>
<evidence type="ECO:0000313" key="9">
    <source>
        <dbReference type="EMBL" id="TYP95295.1"/>
    </source>
</evidence>
<evidence type="ECO:0000256" key="1">
    <source>
        <dbReference type="ARBA" id="ARBA00004680"/>
    </source>
</evidence>
<dbReference type="PANTHER" id="PTHR21139">
    <property type="entry name" value="TRIOSEPHOSPHATE ISOMERASE"/>
    <property type="match status" value="1"/>
</dbReference>
<dbReference type="OrthoDB" id="9809429at2"/>
<protein>
    <recommendedName>
        <fullName evidence="7 8">Triosephosphate isomerase</fullName>
        <shortName evidence="7">TIM</shortName>
        <shortName evidence="7">TPI</shortName>
        <ecNumber evidence="7 8">5.3.1.1</ecNumber>
    </recommendedName>
    <alternativeName>
        <fullName evidence="7">Triose-phosphate isomerase</fullName>
    </alternativeName>
</protein>
<keyword evidence="5 7" id="KW-0324">Glycolysis</keyword>
<evidence type="ECO:0000256" key="2">
    <source>
        <dbReference type="ARBA" id="ARBA00007422"/>
    </source>
</evidence>
<dbReference type="PROSITE" id="PS51440">
    <property type="entry name" value="TIM_2"/>
    <property type="match status" value="1"/>
</dbReference>
<dbReference type="PANTHER" id="PTHR21139:SF42">
    <property type="entry name" value="TRIOSEPHOSPHATE ISOMERASE"/>
    <property type="match status" value="1"/>
</dbReference>
<dbReference type="GO" id="GO:0046166">
    <property type="term" value="P:glyceraldehyde-3-phosphate biosynthetic process"/>
    <property type="evidence" value="ECO:0007669"/>
    <property type="project" value="TreeGrafter"/>
</dbReference>
<dbReference type="GO" id="GO:0006094">
    <property type="term" value="P:gluconeogenesis"/>
    <property type="evidence" value="ECO:0007669"/>
    <property type="project" value="UniProtKB-UniRule"/>
</dbReference>
<organism evidence="9 10">
    <name type="scientific">Fodinibius salinus</name>
    <dbReference type="NCBI Taxonomy" id="860790"/>
    <lineage>
        <taxon>Bacteria</taxon>
        <taxon>Pseudomonadati</taxon>
        <taxon>Balneolota</taxon>
        <taxon>Balneolia</taxon>
        <taxon>Balneolales</taxon>
        <taxon>Balneolaceae</taxon>
        <taxon>Fodinibius</taxon>
    </lineage>
</organism>
<dbReference type="CDD" id="cd00311">
    <property type="entry name" value="TIM"/>
    <property type="match status" value="1"/>
</dbReference>
<evidence type="ECO:0000256" key="7">
    <source>
        <dbReference type="HAMAP-Rule" id="MF_00147"/>
    </source>
</evidence>
<dbReference type="GO" id="GO:0004807">
    <property type="term" value="F:triose-phosphate isomerase activity"/>
    <property type="evidence" value="ECO:0007669"/>
    <property type="project" value="UniProtKB-UniRule"/>
</dbReference>
<dbReference type="RefSeq" id="WP_148897968.1">
    <property type="nucleotide sequence ID" value="NZ_VNHY01000001.1"/>
</dbReference>
<dbReference type="InterPro" id="IPR035990">
    <property type="entry name" value="TIM_sf"/>
</dbReference>
<feature type="binding site" evidence="7">
    <location>
        <begin position="236"/>
        <end position="237"/>
    </location>
    <ligand>
        <name>substrate</name>
    </ligand>
</feature>
<dbReference type="InterPro" id="IPR020861">
    <property type="entry name" value="Triosephosphate_isomerase_AS"/>
</dbReference>
<dbReference type="GO" id="GO:0006096">
    <property type="term" value="P:glycolytic process"/>
    <property type="evidence" value="ECO:0007669"/>
    <property type="project" value="UniProtKB-UniRule"/>
</dbReference>
<name>A0A5D3YMB8_9BACT</name>
<comment type="similarity">
    <text evidence="2 7 8">Belongs to the triosephosphate isomerase family.</text>
</comment>
<dbReference type="Proteomes" id="UP000324595">
    <property type="component" value="Unassembled WGS sequence"/>
</dbReference>
<dbReference type="PROSITE" id="PS00171">
    <property type="entry name" value="TIM_1"/>
    <property type="match status" value="1"/>
</dbReference>
<accession>A0A5D3YMB8</accession>
<evidence type="ECO:0000256" key="5">
    <source>
        <dbReference type="ARBA" id="ARBA00023152"/>
    </source>
</evidence>
<keyword evidence="10" id="KW-1185">Reference proteome</keyword>
<feature type="binding site" evidence="7">
    <location>
        <position position="215"/>
    </location>
    <ligand>
        <name>substrate</name>
    </ligand>
</feature>
<dbReference type="EMBL" id="VNHY01000001">
    <property type="protein sequence ID" value="TYP95295.1"/>
    <property type="molecule type" value="Genomic_DNA"/>
</dbReference>
<dbReference type="HAMAP" id="MF_00147_B">
    <property type="entry name" value="TIM_B"/>
    <property type="match status" value="1"/>
</dbReference>
<keyword evidence="6 7" id="KW-0413">Isomerase</keyword>
<comment type="subunit">
    <text evidence="7 8">Homodimer.</text>
</comment>
<dbReference type="InterPro" id="IPR022896">
    <property type="entry name" value="TrioseP_Isoase_bac/euk"/>
</dbReference>
<feature type="active site" description="Proton acceptor" evidence="7">
    <location>
        <position position="169"/>
    </location>
</feature>
<reference evidence="9 10" key="1">
    <citation type="submission" date="2019-07" db="EMBL/GenBank/DDBJ databases">
        <title>Genomic Encyclopedia of Archaeal and Bacterial Type Strains, Phase II (KMG-II): from individual species to whole genera.</title>
        <authorList>
            <person name="Goeker M."/>
        </authorList>
    </citation>
    <scope>NUCLEOTIDE SEQUENCE [LARGE SCALE GENOMIC DNA]</scope>
    <source>
        <strain evidence="9 10">DSM 21935</strain>
    </source>
</reference>
<evidence type="ECO:0000256" key="3">
    <source>
        <dbReference type="ARBA" id="ARBA00022432"/>
    </source>
</evidence>